<organism evidence="1 2">
    <name type="scientific">Microbulbifer thermotolerans</name>
    <dbReference type="NCBI Taxonomy" id="252514"/>
    <lineage>
        <taxon>Bacteria</taxon>
        <taxon>Pseudomonadati</taxon>
        <taxon>Pseudomonadota</taxon>
        <taxon>Gammaproteobacteria</taxon>
        <taxon>Cellvibrionales</taxon>
        <taxon>Microbulbiferaceae</taxon>
        <taxon>Microbulbifer</taxon>
    </lineage>
</organism>
<accession>A0A143HME0</accession>
<dbReference type="Gene3D" id="3.40.50.10600">
    <property type="entry name" value="SpoIIaa-like domains"/>
    <property type="match status" value="1"/>
</dbReference>
<dbReference type="Proteomes" id="UP000076077">
    <property type="component" value="Chromosome"/>
</dbReference>
<sequence>MFDVKRVADNRLDIIFSGKLDAEEMKRALNALVEQSDGIENGTMLFDVIEYYLPSLGAIGIELARLPEMLRFIRKFNKAAVLTDQNWIAKISELEGALIPGLHIKAFTRAQRAEAEAWLNATTA</sequence>
<reference evidence="2" key="1">
    <citation type="submission" date="2016-03" db="EMBL/GenBank/DDBJ databases">
        <authorList>
            <person name="Lee Y.-S."/>
            <person name="Choi Y.-L."/>
        </authorList>
    </citation>
    <scope>NUCLEOTIDE SEQUENCE [LARGE SCALE GENOMIC DNA]</scope>
    <source>
        <strain evidence="2">DAU221</strain>
    </source>
</reference>
<dbReference type="AlphaFoldDB" id="A0A143HME0"/>
<dbReference type="GeneID" id="76608186"/>
<evidence type="ECO:0000313" key="2">
    <source>
        <dbReference type="Proteomes" id="UP000076077"/>
    </source>
</evidence>
<proteinExistence type="predicted"/>
<dbReference type="SUPFAM" id="SSF52091">
    <property type="entry name" value="SpoIIaa-like"/>
    <property type="match status" value="1"/>
</dbReference>
<keyword evidence="2" id="KW-1185">Reference proteome</keyword>
<dbReference type="InterPro" id="IPR021866">
    <property type="entry name" value="SpoIIAA-like"/>
</dbReference>
<dbReference type="Pfam" id="PF11964">
    <property type="entry name" value="SpoIIAA-like"/>
    <property type="match status" value="1"/>
</dbReference>
<dbReference type="KEGG" id="mthd:A3224_09005"/>
<dbReference type="InterPro" id="IPR038396">
    <property type="entry name" value="SpoIIAA-like_sf"/>
</dbReference>
<gene>
    <name evidence="1" type="ORF">A3224_09005</name>
</gene>
<protein>
    <submittedName>
        <fullName evidence="1">Uncharacterized protein</fullName>
    </submittedName>
</protein>
<evidence type="ECO:0000313" key="1">
    <source>
        <dbReference type="EMBL" id="AMX02701.1"/>
    </source>
</evidence>
<dbReference type="EMBL" id="CP014864">
    <property type="protein sequence ID" value="AMX02701.1"/>
    <property type="molecule type" value="Genomic_DNA"/>
</dbReference>
<name>A0A143HME0_MICTH</name>
<dbReference type="OrthoDB" id="7619266at2"/>
<dbReference type="RefSeq" id="WP_067153580.1">
    <property type="nucleotide sequence ID" value="NZ_CP014864.1"/>
</dbReference>
<dbReference type="InterPro" id="IPR036513">
    <property type="entry name" value="STAS_dom_sf"/>
</dbReference>